<dbReference type="Proteomes" id="UP000327294">
    <property type="component" value="Chromosome"/>
</dbReference>
<proteinExistence type="predicted"/>
<feature type="compositionally biased region" description="Basic and acidic residues" evidence="1">
    <location>
        <begin position="13"/>
        <end position="30"/>
    </location>
</feature>
<name>A0A5P8JX76_9ACTN</name>
<dbReference type="RefSeq" id="WP_152166816.1">
    <property type="nucleotide sequence ID" value="NZ_CP045096.1"/>
</dbReference>
<organism evidence="2 3">
    <name type="scientific">Streptomyces phaeolivaceus</name>
    <dbReference type="NCBI Taxonomy" id="2653200"/>
    <lineage>
        <taxon>Bacteria</taxon>
        <taxon>Bacillati</taxon>
        <taxon>Actinomycetota</taxon>
        <taxon>Actinomycetes</taxon>
        <taxon>Kitasatosporales</taxon>
        <taxon>Streptomycetaceae</taxon>
        <taxon>Streptomyces</taxon>
    </lineage>
</organism>
<dbReference type="KEGG" id="sphv:F9278_02705"/>
<evidence type="ECO:0000313" key="2">
    <source>
        <dbReference type="EMBL" id="QFQ95280.1"/>
    </source>
</evidence>
<dbReference type="AlphaFoldDB" id="A0A5P8JX76"/>
<keyword evidence="3" id="KW-1185">Reference proteome</keyword>
<dbReference type="EMBL" id="CP045096">
    <property type="protein sequence ID" value="QFQ95280.1"/>
    <property type="molecule type" value="Genomic_DNA"/>
</dbReference>
<protein>
    <submittedName>
        <fullName evidence="2">Uncharacterized protein</fullName>
    </submittedName>
</protein>
<sequence length="142" mass="13983">MTSRLPWPDSEPEPDHGHGHGHGHGHEAGHDGNTGTSSGETAIVIVGLAARETVGRVPDGVAAFFGDAVHGASRERLGALQLVWGALEDAGIVPGALCGADVGVFLVAAAAEPGDRDGDGVVGGSDGLAVLVGGDLGWGRGG</sequence>
<gene>
    <name evidence="2" type="ORF">F9278_02705</name>
</gene>
<reference evidence="2 3" key="1">
    <citation type="submission" date="2019-10" db="EMBL/GenBank/DDBJ databases">
        <title>Streptomyces sp. strain GY16 isolated from leaves of Broussonetia papyrifera.</title>
        <authorList>
            <person name="Mo P."/>
        </authorList>
    </citation>
    <scope>NUCLEOTIDE SEQUENCE [LARGE SCALE GENOMIC DNA]</scope>
    <source>
        <strain evidence="2 3">GY16</strain>
    </source>
</reference>
<accession>A0A5P8JX76</accession>
<feature type="region of interest" description="Disordered" evidence="1">
    <location>
        <begin position="1"/>
        <end position="37"/>
    </location>
</feature>
<evidence type="ECO:0000313" key="3">
    <source>
        <dbReference type="Proteomes" id="UP000327294"/>
    </source>
</evidence>
<evidence type="ECO:0000256" key="1">
    <source>
        <dbReference type="SAM" id="MobiDB-lite"/>
    </source>
</evidence>